<evidence type="ECO:0000313" key="13">
    <source>
        <dbReference type="EMBL" id="SDL38084.1"/>
    </source>
</evidence>
<evidence type="ECO:0000259" key="11">
    <source>
        <dbReference type="PROSITE" id="PS50109"/>
    </source>
</evidence>
<dbReference type="GO" id="GO:0016020">
    <property type="term" value="C:membrane"/>
    <property type="evidence" value="ECO:0007669"/>
    <property type="project" value="UniProtKB-SubCell"/>
</dbReference>
<dbReference type="EMBL" id="FNGA01000004">
    <property type="protein sequence ID" value="SDL38084.1"/>
    <property type="molecule type" value="Genomic_DNA"/>
</dbReference>
<feature type="domain" description="Histidine kinase" evidence="11">
    <location>
        <begin position="259"/>
        <end position="468"/>
    </location>
</feature>
<dbReference type="SMART" id="SM00388">
    <property type="entry name" value="HisKA"/>
    <property type="match status" value="1"/>
</dbReference>
<dbReference type="Pfam" id="PF00512">
    <property type="entry name" value="HisKA"/>
    <property type="match status" value="1"/>
</dbReference>
<dbReference type="CDD" id="cd06225">
    <property type="entry name" value="HAMP"/>
    <property type="match status" value="1"/>
</dbReference>
<dbReference type="RefSeq" id="WP_092162240.1">
    <property type="nucleotide sequence ID" value="NZ_FNGA01000004.1"/>
</dbReference>
<evidence type="ECO:0000256" key="7">
    <source>
        <dbReference type="ARBA" id="ARBA00022777"/>
    </source>
</evidence>
<keyword evidence="9" id="KW-0902">Two-component regulatory system</keyword>
<evidence type="ECO:0000313" key="14">
    <source>
        <dbReference type="Proteomes" id="UP000199053"/>
    </source>
</evidence>
<dbReference type="GO" id="GO:0005524">
    <property type="term" value="F:ATP binding"/>
    <property type="evidence" value="ECO:0007669"/>
    <property type="project" value="UniProtKB-KW"/>
</dbReference>
<keyword evidence="4" id="KW-0597">Phosphoprotein</keyword>
<evidence type="ECO:0000256" key="5">
    <source>
        <dbReference type="ARBA" id="ARBA00022679"/>
    </source>
</evidence>
<reference evidence="14" key="1">
    <citation type="submission" date="2016-10" db="EMBL/GenBank/DDBJ databases">
        <authorList>
            <person name="Varghese N."/>
            <person name="Submissions S."/>
        </authorList>
    </citation>
    <scope>NUCLEOTIDE SEQUENCE [LARGE SCALE GENOMIC DNA]</scope>
    <source>
        <strain evidence="14">DSM 16995</strain>
    </source>
</reference>
<dbReference type="InterPro" id="IPR003660">
    <property type="entry name" value="HAMP_dom"/>
</dbReference>
<name>A0A1G9JLV6_9BACT</name>
<dbReference type="Pfam" id="PF00672">
    <property type="entry name" value="HAMP"/>
    <property type="match status" value="1"/>
</dbReference>
<dbReference type="PROSITE" id="PS50109">
    <property type="entry name" value="HIS_KIN"/>
    <property type="match status" value="1"/>
</dbReference>
<dbReference type="PANTHER" id="PTHR43065:SF46">
    <property type="entry name" value="C4-DICARBOXYLATE TRANSPORT SENSOR PROTEIN DCTB"/>
    <property type="match status" value="1"/>
</dbReference>
<keyword evidence="8" id="KW-0067">ATP-binding</keyword>
<dbReference type="InterPro" id="IPR004358">
    <property type="entry name" value="Sig_transdc_His_kin-like_C"/>
</dbReference>
<evidence type="ECO:0000256" key="1">
    <source>
        <dbReference type="ARBA" id="ARBA00000085"/>
    </source>
</evidence>
<dbReference type="PRINTS" id="PR00344">
    <property type="entry name" value="BCTRLSENSOR"/>
</dbReference>
<gene>
    <name evidence="13" type="ORF">SAMN05660337_2843</name>
</gene>
<accession>A0A1G9JLV6</accession>
<keyword evidence="10" id="KW-0472">Membrane</keyword>
<keyword evidence="7 13" id="KW-0418">Kinase</keyword>
<feature type="domain" description="HAMP" evidence="12">
    <location>
        <begin position="190"/>
        <end position="242"/>
    </location>
</feature>
<dbReference type="Pfam" id="PF02518">
    <property type="entry name" value="HATPase_c"/>
    <property type="match status" value="1"/>
</dbReference>
<dbReference type="PROSITE" id="PS50885">
    <property type="entry name" value="HAMP"/>
    <property type="match status" value="1"/>
</dbReference>
<sequence>MFKLNIRQKIVIGIIIFSICFGCIGILSYSNTIHLEREVLLVERVDDLSNLILEIRRTEKNLFLYHDPTVFSQGIEYIEQAETLLQSLMEEFTQPEVRQHGASLKNDLNHYRELLGKIAPEVNFSKTYKLDSDPNLLRESGQAIVEHSRAIARFERENILNINRNLRTNLAISIVAIAIVVSILVIFVNSNILRPLRLVQEATKRISLGTFVELPIKNSHDEIQQVFVALNSMVEQLTKRRLQLVQAQKLSSIGTLASGIAHQLNNPLNNISTSCQILMENERGSDKLADKMMHNIEQETLRARDIVKGLLEFSREREYSPAPTLLDAIVHSAVRLVSSQVPSDISIKTDISGKILLQADRQRLQEAFINLIINAVQAIEPEAGSILISATIHNENALITVKDSGTGIDTETLERIFDPFFSTKEVGQGTGLGLYIVYGIIEKHLGRISAESTPGRGTNFFISLPLATDGII</sequence>
<evidence type="ECO:0000256" key="3">
    <source>
        <dbReference type="ARBA" id="ARBA00012438"/>
    </source>
</evidence>
<keyword evidence="10" id="KW-0812">Transmembrane</keyword>
<protein>
    <recommendedName>
        <fullName evidence="3">histidine kinase</fullName>
        <ecNumber evidence="3">2.7.13.3</ecNumber>
    </recommendedName>
</protein>
<dbReference type="OrthoDB" id="224978at2"/>
<dbReference type="PANTHER" id="PTHR43065">
    <property type="entry name" value="SENSOR HISTIDINE KINASE"/>
    <property type="match status" value="1"/>
</dbReference>
<evidence type="ECO:0000256" key="4">
    <source>
        <dbReference type="ARBA" id="ARBA00022553"/>
    </source>
</evidence>
<dbReference type="InterPro" id="IPR003661">
    <property type="entry name" value="HisK_dim/P_dom"/>
</dbReference>
<dbReference type="InterPro" id="IPR036890">
    <property type="entry name" value="HATPase_C_sf"/>
</dbReference>
<dbReference type="STRING" id="246191.SAMN05660337_2843"/>
<feature type="transmembrane region" description="Helical" evidence="10">
    <location>
        <begin position="170"/>
        <end position="188"/>
    </location>
</feature>
<keyword evidence="6" id="KW-0547">Nucleotide-binding</keyword>
<dbReference type="EC" id="2.7.13.3" evidence="3"/>
<dbReference type="SMART" id="SM00387">
    <property type="entry name" value="HATPase_c"/>
    <property type="match status" value="1"/>
</dbReference>
<keyword evidence="14" id="KW-1185">Reference proteome</keyword>
<dbReference type="SUPFAM" id="SSF158472">
    <property type="entry name" value="HAMP domain-like"/>
    <property type="match status" value="1"/>
</dbReference>
<dbReference type="SMART" id="SM00304">
    <property type="entry name" value="HAMP"/>
    <property type="match status" value="1"/>
</dbReference>
<dbReference type="Proteomes" id="UP000199053">
    <property type="component" value="Unassembled WGS sequence"/>
</dbReference>
<dbReference type="GO" id="GO:0000155">
    <property type="term" value="F:phosphorelay sensor kinase activity"/>
    <property type="evidence" value="ECO:0007669"/>
    <property type="project" value="InterPro"/>
</dbReference>
<dbReference type="Gene3D" id="6.10.340.10">
    <property type="match status" value="1"/>
</dbReference>
<dbReference type="InterPro" id="IPR005467">
    <property type="entry name" value="His_kinase_dom"/>
</dbReference>
<dbReference type="CDD" id="cd00082">
    <property type="entry name" value="HisKA"/>
    <property type="match status" value="1"/>
</dbReference>
<proteinExistence type="predicted"/>
<evidence type="ECO:0000256" key="6">
    <source>
        <dbReference type="ARBA" id="ARBA00022741"/>
    </source>
</evidence>
<comment type="subcellular location">
    <subcellularLocation>
        <location evidence="2">Membrane</location>
    </subcellularLocation>
</comment>
<dbReference type="AlphaFoldDB" id="A0A1G9JLV6"/>
<dbReference type="SUPFAM" id="SSF55874">
    <property type="entry name" value="ATPase domain of HSP90 chaperone/DNA topoisomerase II/histidine kinase"/>
    <property type="match status" value="1"/>
</dbReference>
<feature type="transmembrane region" description="Helical" evidence="10">
    <location>
        <begin position="12"/>
        <end position="30"/>
    </location>
</feature>
<evidence type="ECO:0000256" key="2">
    <source>
        <dbReference type="ARBA" id="ARBA00004370"/>
    </source>
</evidence>
<dbReference type="InterPro" id="IPR036097">
    <property type="entry name" value="HisK_dim/P_sf"/>
</dbReference>
<keyword evidence="10" id="KW-1133">Transmembrane helix</keyword>
<comment type="catalytic activity">
    <reaction evidence="1">
        <text>ATP + protein L-histidine = ADP + protein N-phospho-L-histidine.</text>
        <dbReference type="EC" id="2.7.13.3"/>
    </reaction>
</comment>
<keyword evidence="5" id="KW-0808">Transferase</keyword>
<evidence type="ECO:0000256" key="9">
    <source>
        <dbReference type="ARBA" id="ARBA00023012"/>
    </source>
</evidence>
<evidence type="ECO:0000256" key="8">
    <source>
        <dbReference type="ARBA" id="ARBA00022840"/>
    </source>
</evidence>
<evidence type="ECO:0000256" key="10">
    <source>
        <dbReference type="SAM" id="Phobius"/>
    </source>
</evidence>
<dbReference type="Gene3D" id="3.30.565.10">
    <property type="entry name" value="Histidine kinase-like ATPase, C-terminal domain"/>
    <property type="match status" value="1"/>
</dbReference>
<dbReference type="InterPro" id="IPR003594">
    <property type="entry name" value="HATPase_dom"/>
</dbReference>
<dbReference type="SUPFAM" id="SSF47384">
    <property type="entry name" value="Homodimeric domain of signal transducing histidine kinase"/>
    <property type="match status" value="1"/>
</dbReference>
<dbReference type="Gene3D" id="1.10.287.130">
    <property type="match status" value="1"/>
</dbReference>
<evidence type="ECO:0000259" key="12">
    <source>
        <dbReference type="PROSITE" id="PS50885"/>
    </source>
</evidence>
<organism evidence="13 14">
    <name type="scientific">Maridesulfovibrio ferrireducens</name>
    <dbReference type="NCBI Taxonomy" id="246191"/>
    <lineage>
        <taxon>Bacteria</taxon>
        <taxon>Pseudomonadati</taxon>
        <taxon>Thermodesulfobacteriota</taxon>
        <taxon>Desulfovibrionia</taxon>
        <taxon>Desulfovibrionales</taxon>
        <taxon>Desulfovibrionaceae</taxon>
        <taxon>Maridesulfovibrio</taxon>
    </lineage>
</organism>